<reference evidence="7 8" key="1">
    <citation type="submission" date="2016-10" db="EMBL/GenBank/DDBJ databases">
        <authorList>
            <person name="de Groot N.N."/>
        </authorList>
    </citation>
    <scope>NUCLEOTIDE SEQUENCE [LARGE SCALE GENOMIC DNA]</scope>
    <source>
        <strain evidence="7 8">GAS232</strain>
    </source>
</reference>
<dbReference type="GO" id="GO:0016020">
    <property type="term" value="C:membrane"/>
    <property type="evidence" value="ECO:0007669"/>
    <property type="project" value="UniProtKB-SubCell"/>
</dbReference>
<feature type="transmembrane region" description="Helical" evidence="5">
    <location>
        <begin position="386"/>
        <end position="407"/>
    </location>
</feature>
<dbReference type="InterPro" id="IPR020846">
    <property type="entry name" value="MFS_dom"/>
</dbReference>
<dbReference type="GO" id="GO:0015134">
    <property type="term" value="F:hexuronate transmembrane transporter activity"/>
    <property type="evidence" value="ECO:0007669"/>
    <property type="project" value="TreeGrafter"/>
</dbReference>
<evidence type="ECO:0000313" key="8">
    <source>
        <dbReference type="Proteomes" id="UP000182427"/>
    </source>
</evidence>
<dbReference type="EMBL" id="LT629690">
    <property type="protein sequence ID" value="SDF85746.1"/>
    <property type="molecule type" value="Genomic_DNA"/>
</dbReference>
<dbReference type="InterPro" id="IPR011701">
    <property type="entry name" value="MFS"/>
</dbReference>
<dbReference type="PANTHER" id="PTHR11662:SF285">
    <property type="entry name" value="HEXURONATE TRANSPORTER"/>
    <property type="match status" value="1"/>
</dbReference>
<feature type="transmembrane region" description="Helical" evidence="5">
    <location>
        <begin position="59"/>
        <end position="76"/>
    </location>
</feature>
<dbReference type="Proteomes" id="UP000182427">
    <property type="component" value="Chromosome I"/>
</dbReference>
<keyword evidence="3 5" id="KW-1133">Transmembrane helix</keyword>
<protein>
    <submittedName>
        <fullName evidence="7">MFS transporter, ACS family, hexuronate transporter</fullName>
    </submittedName>
</protein>
<dbReference type="RefSeq" id="WP_083346290.1">
    <property type="nucleotide sequence ID" value="NZ_LT629690.1"/>
</dbReference>
<keyword evidence="8" id="KW-1185">Reference proteome</keyword>
<feature type="transmembrane region" description="Helical" evidence="5">
    <location>
        <begin position="267"/>
        <end position="288"/>
    </location>
</feature>
<sequence>MSTSAITNPSAETTATFTLSRMRWAMLAMAFFATVINYLDRQTLSVMAPVLLDQFHISAGTYSQIIFAFMLAYTIMNGISGPLLDRLGSRKGYSLTIAFWSAAEILTSLTTGAFSLGIYRFLLGMGEAGNYPAGVKVIGEWFPARERSLASGIFNSGAAIGAMLAPPLLAWCAISFGWKASFAIVGVLGFIWIAVWLLIYRTPPVNPAEPTLPAPSVLSLIQDRFVWQFTLSKVFADPVWYFYTFWFPQYLKIGHGYTLAQIGKIGWIPFATAGLGNLAGGFLTALIMKRGINDQTARRISVLFFSACMVCAFPAAMVSSAALSIALISTATFGYSGALANVLAIPRDLYPKNAVASIWGLASMGSGFGGMVFSLCTGWLVDHYSFRPVFMLFGTLPIIAATLVWTLPRIARQRESAPAL</sequence>
<evidence type="ECO:0000256" key="1">
    <source>
        <dbReference type="ARBA" id="ARBA00004141"/>
    </source>
</evidence>
<evidence type="ECO:0000256" key="4">
    <source>
        <dbReference type="ARBA" id="ARBA00023136"/>
    </source>
</evidence>
<dbReference type="SUPFAM" id="SSF103473">
    <property type="entry name" value="MFS general substrate transporter"/>
    <property type="match status" value="1"/>
</dbReference>
<dbReference type="AlphaFoldDB" id="A0A1G7PHH0"/>
<evidence type="ECO:0000259" key="6">
    <source>
        <dbReference type="PROSITE" id="PS50850"/>
    </source>
</evidence>
<dbReference type="Pfam" id="PF07690">
    <property type="entry name" value="MFS_1"/>
    <property type="match status" value="1"/>
</dbReference>
<feature type="transmembrane region" description="Helical" evidence="5">
    <location>
        <begin position="153"/>
        <end position="174"/>
    </location>
</feature>
<comment type="subcellular location">
    <subcellularLocation>
        <location evidence="1">Membrane</location>
        <topology evidence="1">Multi-pass membrane protein</topology>
    </subcellularLocation>
</comment>
<dbReference type="PROSITE" id="PS50850">
    <property type="entry name" value="MFS"/>
    <property type="match status" value="1"/>
</dbReference>
<feature type="transmembrane region" description="Helical" evidence="5">
    <location>
        <begin position="181"/>
        <end position="200"/>
    </location>
</feature>
<gene>
    <name evidence="7" type="ORF">SAMN05444167_3511</name>
</gene>
<name>A0A1G7PHH0_9BACT</name>
<evidence type="ECO:0000256" key="2">
    <source>
        <dbReference type="ARBA" id="ARBA00022692"/>
    </source>
</evidence>
<feature type="transmembrane region" description="Helical" evidence="5">
    <location>
        <begin position="21"/>
        <end position="39"/>
    </location>
</feature>
<dbReference type="InterPro" id="IPR036259">
    <property type="entry name" value="MFS_trans_sf"/>
</dbReference>
<evidence type="ECO:0000313" key="7">
    <source>
        <dbReference type="EMBL" id="SDF85746.1"/>
    </source>
</evidence>
<evidence type="ECO:0000256" key="3">
    <source>
        <dbReference type="ARBA" id="ARBA00022989"/>
    </source>
</evidence>
<dbReference type="Gene3D" id="1.20.1250.20">
    <property type="entry name" value="MFS general substrate transporter like domains"/>
    <property type="match status" value="2"/>
</dbReference>
<proteinExistence type="predicted"/>
<dbReference type="InterPro" id="IPR050382">
    <property type="entry name" value="MFS_Na/Anion_cotransporter"/>
</dbReference>
<keyword evidence="4 5" id="KW-0472">Membrane</keyword>
<dbReference type="PANTHER" id="PTHR11662">
    <property type="entry name" value="SOLUTE CARRIER FAMILY 17"/>
    <property type="match status" value="1"/>
</dbReference>
<feature type="domain" description="Major facilitator superfamily (MFS) profile" evidence="6">
    <location>
        <begin position="26"/>
        <end position="412"/>
    </location>
</feature>
<evidence type="ECO:0000256" key="5">
    <source>
        <dbReference type="SAM" id="Phobius"/>
    </source>
</evidence>
<accession>A0A1G7PHH0</accession>
<feature type="transmembrane region" description="Helical" evidence="5">
    <location>
        <begin position="323"/>
        <end position="344"/>
    </location>
</feature>
<dbReference type="OrthoDB" id="9794076at2"/>
<feature type="transmembrane region" description="Helical" evidence="5">
    <location>
        <begin position="97"/>
        <end position="122"/>
    </location>
</feature>
<feature type="transmembrane region" description="Helical" evidence="5">
    <location>
        <begin position="356"/>
        <end position="380"/>
    </location>
</feature>
<keyword evidence="2 5" id="KW-0812">Transmembrane</keyword>
<feature type="transmembrane region" description="Helical" evidence="5">
    <location>
        <begin position="300"/>
        <end position="317"/>
    </location>
</feature>
<dbReference type="CDD" id="cd17319">
    <property type="entry name" value="MFS_ExuT_GudP_like"/>
    <property type="match status" value="1"/>
</dbReference>
<organism evidence="7 8">
    <name type="scientific">Terriglobus roseus</name>
    <dbReference type="NCBI Taxonomy" id="392734"/>
    <lineage>
        <taxon>Bacteria</taxon>
        <taxon>Pseudomonadati</taxon>
        <taxon>Acidobacteriota</taxon>
        <taxon>Terriglobia</taxon>
        <taxon>Terriglobales</taxon>
        <taxon>Acidobacteriaceae</taxon>
        <taxon>Terriglobus</taxon>
    </lineage>
</organism>